<keyword evidence="2" id="KW-1185">Reference proteome</keyword>
<dbReference type="Gene3D" id="1.10.287.110">
    <property type="entry name" value="DnaJ domain"/>
    <property type="match status" value="1"/>
</dbReference>
<reference evidence="2" key="1">
    <citation type="submission" date="2024-07" db="EMBL/GenBank/DDBJ databases">
        <title>Two chromosome-level genome assemblies of Korean endemic species Abeliophyllum distichum and Forsythia ovata (Oleaceae).</title>
        <authorList>
            <person name="Jang H."/>
        </authorList>
    </citation>
    <scope>NUCLEOTIDE SEQUENCE [LARGE SCALE GENOMIC DNA]</scope>
</reference>
<dbReference type="EMBL" id="JBFOLJ010000005">
    <property type="protein sequence ID" value="KAL2538830.1"/>
    <property type="molecule type" value="Genomic_DNA"/>
</dbReference>
<dbReference type="Proteomes" id="UP001604277">
    <property type="component" value="Unassembled WGS sequence"/>
</dbReference>
<protein>
    <submittedName>
        <fullName evidence="1">Chaperone J-domain superfamily</fullName>
    </submittedName>
</protein>
<dbReference type="InterPro" id="IPR036869">
    <property type="entry name" value="J_dom_sf"/>
</dbReference>
<organism evidence="1 2">
    <name type="scientific">Forsythia ovata</name>
    <dbReference type="NCBI Taxonomy" id="205694"/>
    <lineage>
        <taxon>Eukaryota</taxon>
        <taxon>Viridiplantae</taxon>
        <taxon>Streptophyta</taxon>
        <taxon>Embryophyta</taxon>
        <taxon>Tracheophyta</taxon>
        <taxon>Spermatophyta</taxon>
        <taxon>Magnoliopsida</taxon>
        <taxon>eudicotyledons</taxon>
        <taxon>Gunneridae</taxon>
        <taxon>Pentapetalae</taxon>
        <taxon>asterids</taxon>
        <taxon>lamiids</taxon>
        <taxon>Lamiales</taxon>
        <taxon>Oleaceae</taxon>
        <taxon>Forsythieae</taxon>
        <taxon>Forsythia</taxon>
    </lineage>
</organism>
<gene>
    <name evidence="1" type="ORF">Fot_20221</name>
</gene>
<proteinExistence type="predicted"/>
<dbReference type="PANTHER" id="PTHR23172:SF19">
    <property type="entry name" value="J DOMAIN-CONTAINING PROTEIN"/>
    <property type="match status" value="1"/>
</dbReference>
<accession>A0ABD1VN92</accession>
<evidence type="ECO:0000313" key="1">
    <source>
        <dbReference type="EMBL" id="KAL2538830.1"/>
    </source>
</evidence>
<dbReference type="AlphaFoldDB" id="A0ABD1VN92"/>
<comment type="caution">
    <text evidence="1">The sequence shown here is derived from an EMBL/GenBank/DDBJ whole genome shotgun (WGS) entry which is preliminary data.</text>
</comment>
<evidence type="ECO:0000313" key="2">
    <source>
        <dbReference type="Proteomes" id="UP001604277"/>
    </source>
</evidence>
<name>A0ABD1VN92_9LAMI</name>
<dbReference type="PANTHER" id="PTHR23172">
    <property type="entry name" value="AUXILIN/CYCLIN G-ASSOCIATED KINASE-RELATED"/>
    <property type="match status" value="1"/>
</dbReference>
<sequence length="230" mass="26338">MPIRNVINCMAIPWSQILQGSKPLYNKSSICKSNFYLFSNDTEFPSNLKGQRCPTSERDETESFRLWMRCPVGFLPISNKFGRSGPWREDEIGRRVVRLRMRCPVGRVFQSPTNSDNMVGGERYEIEKRGGRQRLLLRIGMKTGGARVSNKTFDFANWDAKATLCIHTDKVQQKDATLQQNCIAEKVFDLVKFAIYWGRHSFRNGKLIDIQDKGRIPGLNDADILCVPIS</sequence>